<evidence type="ECO:0000313" key="3">
    <source>
        <dbReference type="Proteomes" id="UP000730481"/>
    </source>
</evidence>
<feature type="domain" description="Heterokaryon incompatibility" evidence="1">
    <location>
        <begin position="148"/>
        <end position="298"/>
    </location>
</feature>
<comment type="caution">
    <text evidence="2">The sequence shown here is derived from an EMBL/GenBank/DDBJ whole genome shotgun (WGS) entry which is preliminary data.</text>
</comment>
<name>A0A9P5DSU8_9HYPO</name>
<evidence type="ECO:0000313" key="2">
    <source>
        <dbReference type="EMBL" id="KAF4333539.1"/>
    </source>
</evidence>
<sequence>MSELATRQHRKWTESIATAQDYWLVDNLDNFQSFHTKMAHADSGATSTTTSLQLTLNPCQTCAALEKLFTDDNVEIQLPASQVFGRDCTEHVLLFQWIKTMLSERLGRSNKARTVLNWADYTILFFRGGGDIPWIWIYNELSNDTRPFVALSYRWGSSTSLHVDKDTFSRMASPGSISTNNAFLTPTVRDAIYTVRAIGERYLWVDAICLSPQNDEQLAEQLQLMGGIYASAKLTIVALDGDASTGLRGLKCQSSSRSLSNIFPWKDGKSIMVRHLPALSVRDPEASEYFQRGWTFQEYILSQRRLIFGDQQIHWQCPCATLHEDRPDSQDQLPTQEFPNIKKGWPDVKELNVLLNEYNSRELTHPEDAFPAVNGLLTYLENYSFELGFLFGLPRAFFSAALMWCNRSERHGVKTRSGLLRRQPSKRRQSILPSTHLPSWSWIGWQGDGIGMLDTEAQFTWSGALPEHHERELANLVLKSVITIPITRWYNHASPAGPGKRLIPQYPTVYKEHSEISYDKDIWEMKGQLEQCHIPTETGGKRVYEHTNFPGRLFLWPLQKMTTEGHDTMNKLEQNPFISCRTQRAWFGALQEPRYVFEVQMHTDLCLFDRQKRLCGWLQLPNDQEISNFPEPNIAEQLGRTRLGKNGTYLNPFPKRNKLLELVAICIRKYPDLDINRKVKLGEFYGVLWVEWMDGVAYRRGCGCVQKRLWDEQDVEDVDLILG</sequence>
<proteinExistence type="predicted"/>
<keyword evidence="3" id="KW-1185">Reference proteome</keyword>
<dbReference type="PANTHER" id="PTHR33112">
    <property type="entry name" value="DOMAIN PROTEIN, PUTATIVE-RELATED"/>
    <property type="match status" value="1"/>
</dbReference>
<dbReference type="PANTHER" id="PTHR33112:SF16">
    <property type="entry name" value="HETEROKARYON INCOMPATIBILITY DOMAIN-CONTAINING PROTEIN"/>
    <property type="match status" value="1"/>
</dbReference>
<dbReference type="InterPro" id="IPR010730">
    <property type="entry name" value="HET"/>
</dbReference>
<reference evidence="2" key="1">
    <citation type="journal article" date="2017" name="Mycologia">
        <title>Fusarium algeriense, sp. nov., a novel toxigenic crown rot pathogen of durum wheat from Algeria is nested in the Fusarium burgessii species complex.</title>
        <authorList>
            <person name="Laraba I."/>
            <person name="Keddad A."/>
            <person name="Boureghda H."/>
            <person name="Abdallah N."/>
            <person name="Vaughan M.M."/>
            <person name="Proctor R.H."/>
            <person name="Busman M."/>
            <person name="O'Donnell K."/>
        </authorList>
    </citation>
    <scope>NUCLEOTIDE SEQUENCE</scope>
    <source>
        <strain evidence="2">NRRL 25174</strain>
    </source>
</reference>
<organism evidence="2 3">
    <name type="scientific">Fusarium beomiforme</name>
    <dbReference type="NCBI Taxonomy" id="44412"/>
    <lineage>
        <taxon>Eukaryota</taxon>
        <taxon>Fungi</taxon>
        <taxon>Dikarya</taxon>
        <taxon>Ascomycota</taxon>
        <taxon>Pezizomycotina</taxon>
        <taxon>Sordariomycetes</taxon>
        <taxon>Hypocreomycetidae</taxon>
        <taxon>Hypocreales</taxon>
        <taxon>Nectriaceae</taxon>
        <taxon>Fusarium</taxon>
        <taxon>Fusarium burgessii species complex</taxon>
    </lineage>
</organism>
<dbReference type="Pfam" id="PF06985">
    <property type="entry name" value="HET"/>
    <property type="match status" value="1"/>
</dbReference>
<dbReference type="Proteomes" id="UP000730481">
    <property type="component" value="Unassembled WGS sequence"/>
</dbReference>
<dbReference type="OrthoDB" id="5135333at2759"/>
<accession>A0A9P5DSU8</accession>
<gene>
    <name evidence="2" type="ORF">FBEOM_12651</name>
</gene>
<evidence type="ECO:0000259" key="1">
    <source>
        <dbReference type="Pfam" id="PF06985"/>
    </source>
</evidence>
<reference evidence="2" key="2">
    <citation type="submission" date="2020-02" db="EMBL/GenBank/DDBJ databases">
        <title>Identification and distribution of gene clusters putatively required for synthesis of sphingolipid metabolism inhibitors in phylogenetically diverse species of the filamentous fungus Fusarium.</title>
        <authorList>
            <person name="Kim H.-S."/>
            <person name="Busman M."/>
            <person name="Brown D.W."/>
            <person name="Divon H."/>
            <person name="Uhlig S."/>
            <person name="Proctor R.H."/>
        </authorList>
    </citation>
    <scope>NUCLEOTIDE SEQUENCE</scope>
    <source>
        <strain evidence="2">NRRL 25174</strain>
    </source>
</reference>
<dbReference type="EMBL" id="PVQB02000817">
    <property type="protein sequence ID" value="KAF4333539.1"/>
    <property type="molecule type" value="Genomic_DNA"/>
</dbReference>
<dbReference type="AlphaFoldDB" id="A0A9P5DSU8"/>
<protein>
    <recommendedName>
        <fullName evidence="1">Heterokaryon incompatibility domain-containing protein</fullName>
    </recommendedName>
</protein>